<dbReference type="InterPro" id="IPR026983">
    <property type="entry name" value="DHC"/>
</dbReference>
<dbReference type="PANTHER" id="PTHR46961">
    <property type="entry name" value="DYNEIN HEAVY CHAIN 1, AXONEMAL-LIKE PROTEIN"/>
    <property type="match status" value="1"/>
</dbReference>
<evidence type="ECO:0000259" key="1">
    <source>
        <dbReference type="Pfam" id="PF18199"/>
    </source>
</evidence>
<protein>
    <recommendedName>
        <fullName evidence="1">Dynein heavy chain C-terminal domain-containing protein</fullName>
    </recommendedName>
</protein>
<dbReference type="GO" id="GO:0030286">
    <property type="term" value="C:dynein complex"/>
    <property type="evidence" value="ECO:0007669"/>
    <property type="project" value="InterPro"/>
</dbReference>
<reference evidence="3" key="1">
    <citation type="submission" date="2013-09" db="EMBL/GenBank/DDBJ databases">
        <title>The Genome Sequence of Anopheles maculatus species B.</title>
        <authorList>
            <consortium name="The Broad Institute Genomics Platform"/>
            <person name="Neafsey D.E."/>
            <person name="Besansky N."/>
            <person name="Howell P."/>
            <person name="Walton C."/>
            <person name="Young S.K."/>
            <person name="Zeng Q."/>
            <person name="Gargeya S."/>
            <person name="Fitzgerald M."/>
            <person name="Haas B."/>
            <person name="Abouelleil A."/>
            <person name="Allen A.W."/>
            <person name="Alvarado L."/>
            <person name="Arachchi H.M."/>
            <person name="Berlin A.M."/>
            <person name="Chapman S.B."/>
            <person name="Gainer-Dewar J."/>
            <person name="Goldberg J."/>
            <person name="Griggs A."/>
            <person name="Gujja S."/>
            <person name="Hansen M."/>
            <person name="Howarth C."/>
            <person name="Imamovic A."/>
            <person name="Ireland A."/>
            <person name="Larimer J."/>
            <person name="McCowan C."/>
            <person name="Murphy C."/>
            <person name="Pearson M."/>
            <person name="Poon T.W."/>
            <person name="Priest M."/>
            <person name="Roberts A."/>
            <person name="Saif S."/>
            <person name="Shea T."/>
            <person name="Sisk P."/>
            <person name="Sykes S."/>
            <person name="Wortman J."/>
            <person name="Nusbaum C."/>
            <person name="Birren B."/>
        </authorList>
    </citation>
    <scope>NUCLEOTIDE SEQUENCE [LARGE SCALE GENOMIC DNA]</scope>
    <source>
        <strain evidence="3">maculatus3</strain>
    </source>
</reference>
<proteinExistence type="predicted"/>
<dbReference type="VEuPathDB" id="VectorBase:AMAM012132"/>
<feature type="domain" description="Dynein heavy chain C-terminal" evidence="1">
    <location>
        <begin position="2"/>
        <end position="266"/>
    </location>
</feature>
<name>A0A182SRT8_9DIPT</name>
<dbReference type="EnsemblMetazoa" id="AMAM012132-RA">
    <property type="protein sequence ID" value="AMAM012132-PA"/>
    <property type="gene ID" value="AMAM012132"/>
</dbReference>
<dbReference type="Gene3D" id="1.20.1270.280">
    <property type="match status" value="1"/>
</dbReference>
<dbReference type="InterPro" id="IPR043160">
    <property type="entry name" value="Dynein_C_barrel"/>
</dbReference>
<keyword evidence="3" id="KW-1185">Reference proteome</keyword>
<evidence type="ECO:0000313" key="2">
    <source>
        <dbReference type="EnsemblMetazoa" id="AMAM012132-PA"/>
    </source>
</evidence>
<accession>A0A182SRT8</accession>
<dbReference type="InterPro" id="IPR041228">
    <property type="entry name" value="Dynein_C"/>
</dbReference>
<organism evidence="2 3">
    <name type="scientific">Anopheles maculatus</name>
    <dbReference type="NCBI Taxonomy" id="74869"/>
    <lineage>
        <taxon>Eukaryota</taxon>
        <taxon>Metazoa</taxon>
        <taxon>Ecdysozoa</taxon>
        <taxon>Arthropoda</taxon>
        <taxon>Hexapoda</taxon>
        <taxon>Insecta</taxon>
        <taxon>Pterygota</taxon>
        <taxon>Neoptera</taxon>
        <taxon>Endopterygota</taxon>
        <taxon>Diptera</taxon>
        <taxon>Nematocera</taxon>
        <taxon>Culicoidea</taxon>
        <taxon>Culicidae</taxon>
        <taxon>Anophelinae</taxon>
        <taxon>Anopheles</taxon>
        <taxon>Anopheles maculatus group</taxon>
    </lineage>
</organism>
<evidence type="ECO:0000313" key="3">
    <source>
        <dbReference type="Proteomes" id="UP000075901"/>
    </source>
</evidence>
<dbReference type="Gene3D" id="3.10.490.20">
    <property type="match status" value="1"/>
</dbReference>
<dbReference type="GO" id="GO:0045505">
    <property type="term" value="F:dynein intermediate chain binding"/>
    <property type="evidence" value="ECO:0007669"/>
    <property type="project" value="InterPro"/>
</dbReference>
<reference evidence="2" key="2">
    <citation type="submission" date="2020-05" db="UniProtKB">
        <authorList>
            <consortium name="EnsemblMetazoa"/>
        </authorList>
    </citation>
    <scope>IDENTIFICATION</scope>
    <source>
        <strain evidence="2">maculatus3</strain>
    </source>
</reference>
<dbReference type="AlphaFoldDB" id="A0A182SRT8"/>
<dbReference type="Pfam" id="PF18199">
    <property type="entry name" value="Dynein_C"/>
    <property type="match status" value="1"/>
</dbReference>
<dbReference type="GO" id="GO:0051959">
    <property type="term" value="F:dynein light intermediate chain binding"/>
    <property type="evidence" value="ECO:0007669"/>
    <property type="project" value="InterPro"/>
</dbReference>
<sequence>MKRLPPEFDRDAALEKYPTDYHQSMNTVLVQEMVRFNNLLTCIRSSLQTARKAMQGLVAMSPTVEEVVGAVLIGKIPSVWAKRSYPSLKPLGSYIADFIARLEFLQKWYDEGPPATFWVSGFFFTQAFLTGAQQNYARKYVIPIDLLVFDNEVLRETEITEPPEDGVYVYGLFLEGTRWDREKGYLQESIPRVLFDTVPYILLKPMTKDEFVPRHTYRCPVYKTAERRGTLSTTGHSTNFVIALLLNCDPNVRTDHWVMRGAAMLCQLSH</sequence>
<dbReference type="PANTHER" id="PTHR46961:SF8">
    <property type="entry name" value="DYNEIN AXONEMAL HEAVY CHAIN 7"/>
    <property type="match status" value="1"/>
</dbReference>
<dbReference type="GO" id="GO:0007018">
    <property type="term" value="P:microtubule-based movement"/>
    <property type="evidence" value="ECO:0007669"/>
    <property type="project" value="InterPro"/>
</dbReference>
<dbReference type="Proteomes" id="UP000075901">
    <property type="component" value="Unassembled WGS sequence"/>
</dbReference>